<dbReference type="Pfam" id="PF00561">
    <property type="entry name" value="Abhydrolase_1"/>
    <property type="match status" value="1"/>
</dbReference>
<dbReference type="GO" id="GO:0016020">
    <property type="term" value="C:membrane"/>
    <property type="evidence" value="ECO:0007669"/>
    <property type="project" value="TreeGrafter"/>
</dbReference>
<organism evidence="4 5">
    <name type="scientific">Drosophila busckii</name>
    <name type="common">Fruit fly</name>
    <dbReference type="NCBI Taxonomy" id="30019"/>
    <lineage>
        <taxon>Eukaryota</taxon>
        <taxon>Metazoa</taxon>
        <taxon>Ecdysozoa</taxon>
        <taxon>Arthropoda</taxon>
        <taxon>Hexapoda</taxon>
        <taxon>Insecta</taxon>
        <taxon>Pterygota</taxon>
        <taxon>Neoptera</taxon>
        <taxon>Endopterygota</taxon>
        <taxon>Diptera</taxon>
        <taxon>Brachycera</taxon>
        <taxon>Muscomorpha</taxon>
        <taxon>Ephydroidea</taxon>
        <taxon>Drosophilidae</taxon>
        <taxon>Drosophila</taxon>
    </lineage>
</organism>
<evidence type="ECO:0000259" key="3">
    <source>
        <dbReference type="Pfam" id="PF00561"/>
    </source>
</evidence>
<dbReference type="InterPro" id="IPR029058">
    <property type="entry name" value="AB_hydrolase_fold"/>
</dbReference>
<sequence>MASTELEFVDFDIGVPWGRLACRWYGNRRVRPLLAIHGWMDNMGSFSSLIPLLPKQLGVLCIELPGHGRSSHYPAGMQYSVYEWTMAIRRVVRHFQWLKVSLMGHSFGAIACNLYASFYPHEHVDLLIAIDLLTIPYKTSDAYIKYMANSVERMLQPQKQPKLYSHEQLQNARWGPAPTLNKCQAQPLVARSVVAAPEEPHKYYISRDARLAHFSLFPSGAGLVKELNKRISNIPYMVIKCSDSNFISEGSIPALELLRKQNPHFEYHLAQGPHHVLISDPKQLAAWIVPFINKHRPAHKLTDAGHIAQSKL</sequence>
<dbReference type="OMA" id="GWMDNMG"/>
<evidence type="ECO:0000313" key="4">
    <source>
        <dbReference type="EMBL" id="ALC42878.1"/>
    </source>
</evidence>
<dbReference type="STRING" id="30019.A0A0M4E7W8"/>
<dbReference type="EMBL" id="CP012525">
    <property type="protein sequence ID" value="ALC42878.1"/>
    <property type="molecule type" value="Genomic_DNA"/>
</dbReference>
<accession>A0A0M4E7W8</accession>
<dbReference type="AlphaFoldDB" id="A0A0M4E7W8"/>
<proteinExistence type="inferred from homology"/>
<reference evidence="4 5" key="1">
    <citation type="submission" date="2015-08" db="EMBL/GenBank/DDBJ databases">
        <title>Ancestral chromatin configuration constrains chromatin evolution on differentiating sex chromosomes in Drosophila.</title>
        <authorList>
            <person name="Zhou Q."/>
            <person name="Bachtrog D."/>
        </authorList>
    </citation>
    <scope>NUCLEOTIDE SEQUENCE [LARGE SCALE GENOMIC DNA]</scope>
    <source>
        <tissue evidence="4">Whole larvae</tissue>
    </source>
</reference>
<dbReference type="PANTHER" id="PTHR43798:SF14">
    <property type="entry name" value="SERINE HYDROLASE-LIKE PROTEIN DDB_G0286239"/>
    <property type="match status" value="1"/>
</dbReference>
<keyword evidence="5" id="KW-1185">Reference proteome</keyword>
<dbReference type="SUPFAM" id="SSF53474">
    <property type="entry name" value="alpha/beta-Hydrolases"/>
    <property type="match status" value="1"/>
</dbReference>
<comment type="similarity">
    <text evidence="1">Belongs to the AB hydrolase superfamily.</text>
</comment>
<feature type="domain" description="AB hydrolase-1" evidence="3">
    <location>
        <begin position="32"/>
        <end position="280"/>
    </location>
</feature>
<dbReference type="Proteomes" id="UP000494163">
    <property type="component" value="Chromosome 3L"/>
</dbReference>
<evidence type="ECO:0000256" key="2">
    <source>
        <dbReference type="ARBA" id="ARBA00022801"/>
    </source>
</evidence>
<dbReference type="Gene3D" id="3.40.50.1820">
    <property type="entry name" value="alpha/beta hydrolase"/>
    <property type="match status" value="1"/>
</dbReference>
<keyword evidence="2" id="KW-0378">Hydrolase</keyword>
<dbReference type="GO" id="GO:0016787">
    <property type="term" value="F:hydrolase activity"/>
    <property type="evidence" value="ECO:0007669"/>
    <property type="project" value="UniProtKB-KW"/>
</dbReference>
<evidence type="ECO:0000256" key="1">
    <source>
        <dbReference type="ARBA" id="ARBA00008645"/>
    </source>
</evidence>
<evidence type="ECO:0000313" key="5">
    <source>
        <dbReference type="Proteomes" id="UP000494163"/>
    </source>
</evidence>
<dbReference type="OrthoDB" id="6431331at2759"/>
<protein>
    <submittedName>
        <fullName evidence="4">Maker630</fullName>
    </submittedName>
</protein>
<dbReference type="InterPro" id="IPR000073">
    <property type="entry name" value="AB_hydrolase_1"/>
</dbReference>
<dbReference type="SMR" id="A0A0M4E7W8"/>
<dbReference type="PANTHER" id="PTHR43798">
    <property type="entry name" value="MONOACYLGLYCEROL LIPASE"/>
    <property type="match status" value="1"/>
</dbReference>
<name>A0A0M4E7W8_DROBS</name>
<dbReference type="InterPro" id="IPR050266">
    <property type="entry name" value="AB_hydrolase_sf"/>
</dbReference>
<gene>
    <name evidence="4" type="ORF">Dbus_chr3Lg44</name>
</gene>